<reference evidence="6" key="1">
    <citation type="journal article" date="2015" name="MBio">
        <title>Genome-resolved metagenomic analysis reveals roles for candidate phyla and other microbial community members in biogeochemical transformations in oil reservoirs.</title>
        <authorList>
            <person name="Hu P."/>
            <person name="Tom L."/>
            <person name="Singh A."/>
            <person name="Thomas B.C."/>
            <person name="Baker B.J."/>
            <person name="Piceno Y.M."/>
            <person name="Andersen G.L."/>
            <person name="Banfield J.F."/>
        </authorList>
    </citation>
    <scope>NUCLEOTIDE SEQUENCE [LARGE SCALE GENOMIC DNA]</scope>
    <source>
        <strain evidence="6">46_47</strain>
        <strain evidence="7">46_70</strain>
    </source>
</reference>
<dbReference type="GO" id="GO:0003700">
    <property type="term" value="F:DNA-binding transcription factor activity"/>
    <property type="evidence" value="ECO:0007669"/>
    <property type="project" value="TreeGrafter"/>
</dbReference>
<evidence type="ECO:0000256" key="1">
    <source>
        <dbReference type="ARBA" id="ARBA00023015"/>
    </source>
</evidence>
<keyword evidence="3" id="KW-0804">Transcription</keyword>
<comment type="caution">
    <text evidence="6">The sequence shown here is derived from an EMBL/GenBank/DDBJ whole genome shotgun (WGS) entry which is preliminary data.</text>
</comment>
<name>A0A101H0P5_9BACT</name>
<dbReference type="GO" id="GO:0000976">
    <property type="term" value="F:transcription cis-regulatory region binding"/>
    <property type="evidence" value="ECO:0007669"/>
    <property type="project" value="TreeGrafter"/>
</dbReference>
<evidence type="ECO:0000313" key="10">
    <source>
        <dbReference type="Proteomes" id="UP000264215"/>
    </source>
</evidence>
<sequence length="326" mass="36252">MKTKISIREVAEKAGVSTATVSRVLNKSLYVSPELEERVIRASRELGYVPNRLARGLRIGSSGMIGFLIPDIVNPFFSEIVKGAEDYLREKGYFIFLASSSGDSLKEEELLKALYSRNIEGIGAIILGELPEFVKSISSNLPIVIIDNYQDWDEVSYVFSDNYDGMKKMMNYLIKGGHKSFAFLNGPVNTFSSRERLRAFEDAISEENRSFEIHFGDYTFESGREMLRKLKGIPDAIVCGNDMIAFGAIMELTEMEYDVPGKVSVTGFDDILFSSMTNPTLTTVRQDGYAMGRASGEILLRKISGQKTNSTILLKTSLQIRGSSNG</sequence>
<evidence type="ECO:0000256" key="2">
    <source>
        <dbReference type="ARBA" id="ARBA00023125"/>
    </source>
</evidence>
<dbReference type="Pfam" id="PF00356">
    <property type="entry name" value="LacI"/>
    <property type="match status" value="1"/>
</dbReference>
<dbReference type="PRINTS" id="PR00036">
    <property type="entry name" value="HTHLACI"/>
</dbReference>
<dbReference type="CDD" id="cd06267">
    <property type="entry name" value="PBP1_LacI_sugar_binding-like"/>
    <property type="match status" value="1"/>
</dbReference>
<dbReference type="InterPro" id="IPR046335">
    <property type="entry name" value="LacI/GalR-like_sensor"/>
</dbReference>
<protein>
    <submittedName>
        <fullName evidence="5 6">Transcriptional regulator</fullName>
    </submittedName>
</protein>
<evidence type="ECO:0000313" key="8">
    <source>
        <dbReference type="Proteomes" id="UP000054260"/>
    </source>
</evidence>
<dbReference type="EMBL" id="DQBS01000015">
    <property type="protein sequence ID" value="HCO69088.1"/>
    <property type="molecule type" value="Genomic_DNA"/>
</dbReference>
<keyword evidence="2" id="KW-0238">DNA-binding</keyword>
<feature type="domain" description="HTH lacI-type" evidence="4">
    <location>
        <begin position="5"/>
        <end position="59"/>
    </location>
</feature>
<dbReference type="Proteomes" id="UP000055014">
    <property type="component" value="Unassembled WGS sequence"/>
</dbReference>
<evidence type="ECO:0000256" key="3">
    <source>
        <dbReference type="ARBA" id="ARBA00023163"/>
    </source>
</evidence>
<keyword evidence="1" id="KW-0805">Transcription regulation</keyword>
<accession>A0A101H0P5</accession>
<dbReference type="EMBL" id="LGGW01000050">
    <property type="protein sequence ID" value="KUK90131.1"/>
    <property type="molecule type" value="Genomic_DNA"/>
</dbReference>
<dbReference type="Proteomes" id="UP000054260">
    <property type="component" value="Unassembled WGS sequence"/>
</dbReference>
<dbReference type="PANTHER" id="PTHR30146:SF24">
    <property type="entry name" value="XYLOSE OPERON REGULATORY PROTEIN"/>
    <property type="match status" value="1"/>
</dbReference>
<evidence type="ECO:0000313" key="5">
    <source>
        <dbReference type="EMBL" id="HCO69088.1"/>
    </source>
</evidence>
<dbReference type="CDD" id="cd01392">
    <property type="entry name" value="HTH_LacI"/>
    <property type="match status" value="1"/>
</dbReference>
<dbReference type="InterPro" id="IPR010982">
    <property type="entry name" value="Lambda_DNA-bd_dom_sf"/>
</dbReference>
<dbReference type="EMBL" id="LGGH01000030">
    <property type="protein sequence ID" value="KUK68194.1"/>
    <property type="molecule type" value="Genomic_DNA"/>
</dbReference>
<dbReference type="SMART" id="SM00354">
    <property type="entry name" value="HTH_LACI"/>
    <property type="match status" value="1"/>
</dbReference>
<dbReference type="Pfam" id="PF13377">
    <property type="entry name" value="Peripla_BP_3"/>
    <property type="match status" value="1"/>
</dbReference>
<dbReference type="Proteomes" id="UP000264215">
    <property type="component" value="Unassembled WGS sequence"/>
</dbReference>
<dbReference type="PROSITE" id="PS00356">
    <property type="entry name" value="HTH_LACI_1"/>
    <property type="match status" value="1"/>
</dbReference>
<evidence type="ECO:0000259" key="4">
    <source>
        <dbReference type="PROSITE" id="PS50932"/>
    </source>
</evidence>
<evidence type="ECO:0000313" key="6">
    <source>
        <dbReference type="EMBL" id="KUK68194.1"/>
    </source>
</evidence>
<evidence type="ECO:0000313" key="9">
    <source>
        <dbReference type="Proteomes" id="UP000055014"/>
    </source>
</evidence>
<dbReference type="Gene3D" id="1.10.260.40">
    <property type="entry name" value="lambda repressor-like DNA-binding domains"/>
    <property type="match status" value="1"/>
</dbReference>
<organism evidence="6 8">
    <name type="scientific">Mesotoga infera</name>
    <dbReference type="NCBI Taxonomy" id="1236046"/>
    <lineage>
        <taxon>Bacteria</taxon>
        <taxon>Thermotogati</taxon>
        <taxon>Thermotogota</taxon>
        <taxon>Thermotogae</taxon>
        <taxon>Kosmotogales</taxon>
        <taxon>Kosmotogaceae</taxon>
        <taxon>Mesotoga</taxon>
    </lineage>
</organism>
<gene>
    <name evidence="5" type="ORF">DIT26_00625</name>
    <name evidence="6" type="ORF">XD86_0340</name>
    <name evidence="7" type="ORF">XE02_0684</name>
</gene>
<dbReference type="PANTHER" id="PTHR30146">
    <property type="entry name" value="LACI-RELATED TRANSCRIPTIONAL REPRESSOR"/>
    <property type="match status" value="1"/>
</dbReference>
<dbReference type="PROSITE" id="PS50932">
    <property type="entry name" value="HTH_LACI_2"/>
    <property type="match status" value="1"/>
</dbReference>
<dbReference type="SUPFAM" id="SSF53822">
    <property type="entry name" value="Periplasmic binding protein-like I"/>
    <property type="match status" value="1"/>
</dbReference>
<dbReference type="InterPro" id="IPR000843">
    <property type="entry name" value="HTH_LacI"/>
</dbReference>
<reference evidence="5 10" key="3">
    <citation type="journal article" date="2018" name="Nat. Biotechnol.">
        <title>A standardized bacterial taxonomy based on genome phylogeny substantially revises the tree of life.</title>
        <authorList>
            <person name="Parks D.H."/>
            <person name="Chuvochina M."/>
            <person name="Waite D.W."/>
            <person name="Rinke C."/>
            <person name="Skarshewski A."/>
            <person name="Chaumeil P.A."/>
            <person name="Hugenholtz P."/>
        </authorList>
    </citation>
    <scope>NUCLEOTIDE SEQUENCE [LARGE SCALE GENOMIC DNA]</scope>
    <source>
        <strain evidence="5">UBA9905</strain>
    </source>
</reference>
<dbReference type="SUPFAM" id="SSF47413">
    <property type="entry name" value="lambda repressor-like DNA-binding domains"/>
    <property type="match status" value="1"/>
</dbReference>
<reference evidence="8 9" key="2">
    <citation type="journal article" date="2015" name="MBio">
        <title>Genome-Resolved Metagenomic Analysis Reveals Roles for Candidate Phyla and Other Microbial Community Members in Biogeochemical Transformations in Oil Reservoirs.</title>
        <authorList>
            <person name="Hu P."/>
            <person name="Tom L."/>
            <person name="Singh A."/>
            <person name="Thomas B.C."/>
            <person name="Baker B.J."/>
            <person name="Piceno Y.M."/>
            <person name="Andersen G.L."/>
            <person name="Banfield J.F."/>
        </authorList>
    </citation>
    <scope>NUCLEOTIDE SEQUENCE [LARGE SCALE GENOMIC DNA]</scope>
</reference>
<dbReference type="AlphaFoldDB" id="A0A101H0P5"/>
<dbReference type="InterPro" id="IPR028082">
    <property type="entry name" value="Peripla_BP_I"/>
</dbReference>
<dbReference type="Gene3D" id="3.40.50.2300">
    <property type="match status" value="2"/>
</dbReference>
<proteinExistence type="predicted"/>
<evidence type="ECO:0000313" key="7">
    <source>
        <dbReference type="EMBL" id="KUK90131.1"/>
    </source>
</evidence>
<dbReference type="PATRIC" id="fig|1236046.5.peg.256"/>